<dbReference type="Proteomes" id="UP000660262">
    <property type="component" value="Unassembled WGS sequence"/>
</dbReference>
<feature type="region of interest" description="Disordered" evidence="1">
    <location>
        <begin position="1"/>
        <end position="24"/>
    </location>
</feature>
<protein>
    <submittedName>
        <fullName evidence="2">Uncharacterized protein</fullName>
    </submittedName>
</protein>
<keyword evidence="3" id="KW-1185">Reference proteome</keyword>
<dbReference type="OrthoDB" id="548474at2759"/>
<evidence type="ECO:0000313" key="3">
    <source>
        <dbReference type="Proteomes" id="UP000660262"/>
    </source>
</evidence>
<proteinExistence type="predicted"/>
<sequence>MTDAAALLASLDTGAEASDSSPSLAELRRELHSITHLERSQEELRAALGESPDDADYAEALAENEGVLTRKWQRVAELKQRYEDERKLMV</sequence>
<name>A0A830HCD8_9CHLO</name>
<dbReference type="EMBL" id="BNJQ01000004">
    <property type="protein sequence ID" value="GHP03009.1"/>
    <property type="molecule type" value="Genomic_DNA"/>
</dbReference>
<reference evidence="2" key="1">
    <citation type="submission" date="2020-10" db="EMBL/GenBank/DDBJ databases">
        <title>Unveiling of a novel bifunctional photoreceptor, Dualchrome1, isolated from a cosmopolitan green alga.</title>
        <authorList>
            <person name="Suzuki S."/>
            <person name="Kawachi M."/>
        </authorList>
    </citation>
    <scope>NUCLEOTIDE SEQUENCE</scope>
    <source>
        <strain evidence="2">NIES 2893</strain>
    </source>
</reference>
<gene>
    <name evidence="2" type="ORF">PPROV_000176400</name>
</gene>
<evidence type="ECO:0000313" key="2">
    <source>
        <dbReference type="EMBL" id="GHP03009.1"/>
    </source>
</evidence>
<evidence type="ECO:0000256" key="1">
    <source>
        <dbReference type="SAM" id="MobiDB-lite"/>
    </source>
</evidence>
<organism evidence="2 3">
    <name type="scientific">Pycnococcus provasolii</name>
    <dbReference type="NCBI Taxonomy" id="41880"/>
    <lineage>
        <taxon>Eukaryota</taxon>
        <taxon>Viridiplantae</taxon>
        <taxon>Chlorophyta</taxon>
        <taxon>Pseudoscourfieldiophyceae</taxon>
        <taxon>Pseudoscourfieldiales</taxon>
        <taxon>Pycnococcaceae</taxon>
        <taxon>Pycnococcus</taxon>
    </lineage>
</organism>
<accession>A0A830HCD8</accession>
<feature type="compositionally biased region" description="Low complexity" evidence="1">
    <location>
        <begin position="1"/>
        <end position="11"/>
    </location>
</feature>
<dbReference type="AlphaFoldDB" id="A0A830HCD8"/>
<comment type="caution">
    <text evidence="2">The sequence shown here is derived from an EMBL/GenBank/DDBJ whole genome shotgun (WGS) entry which is preliminary data.</text>
</comment>